<protein>
    <submittedName>
        <fullName evidence="1">Uncharacterized protein</fullName>
    </submittedName>
</protein>
<name>A0A6M3JGN7_9ZZZZ</name>
<sequence>MSDGTKQETKGAVIEEKLRDLSDAVVSLEDLVARLLNEALGIKDNNLVKQQPMSSIRPVGVLWADLSKDLADYTDRVVKVREDLRKAFY</sequence>
<gene>
    <name evidence="1" type="ORF">MM415A07739_0003</name>
</gene>
<accession>A0A6M3JGN7</accession>
<dbReference type="EMBL" id="MT141597">
    <property type="protein sequence ID" value="QJA68212.1"/>
    <property type="molecule type" value="Genomic_DNA"/>
</dbReference>
<reference evidence="1" key="1">
    <citation type="submission" date="2020-03" db="EMBL/GenBank/DDBJ databases">
        <title>The deep terrestrial virosphere.</title>
        <authorList>
            <person name="Holmfeldt K."/>
            <person name="Nilsson E."/>
            <person name="Simone D."/>
            <person name="Lopez-Fernandez M."/>
            <person name="Wu X."/>
            <person name="de Brujin I."/>
            <person name="Lundin D."/>
            <person name="Andersson A."/>
            <person name="Bertilsson S."/>
            <person name="Dopson M."/>
        </authorList>
    </citation>
    <scope>NUCLEOTIDE SEQUENCE</scope>
    <source>
        <strain evidence="1">MM415A07739</strain>
    </source>
</reference>
<dbReference type="AlphaFoldDB" id="A0A6M3JGN7"/>
<organism evidence="1">
    <name type="scientific">viral metagenome</name>
    <dbReference type="NCBI Taxonomy" id="1070528"/>
    <lineage>
        <taxon>unclassified sequences</taxon>
        <taxon>metagenomes</taxon>
        <taxon>organismal metagenomes</taxon>
    </lineage>
</organism>
<proteinExistence type="predicted"/>
<evidence type="ECO:0000313" key="1">
    <source>
        <dbReference type="EMBL" id="QJA68212.1"/>
    </source>
</evidence>